<comment type="caution">
    <text evidence="1">The sequence shown here is derived from an EMBL/GenBank/DDBJ whole genome shotgun (WGS) entry which is preliminary data.</text>
</comment>
<sequence>MVVYMRGFNVCCNEGFQCAASFGFFLLLDPPSSSGTLLDSRSLDLLSPCPYKGDCLGTGHMISSQCIPLPCLDNLLFG</sequence>
<evidence type="ECO:0000313" key="2">
    <source>
        <dbReference type="Proteomes" id="UP001234178"/>
    </source>
</evidence>
<name>A0ABQ9ZD32_9CRUS</name>
<dbReference type="EMBL" id="JAOYFB010000003">
    <property type="protein sequence ID" value="KAK4010817.1"/>
    <property type="molecule type" value="Genomic_DNA"/>
</dbReference>
<organism evidence="1 2">
    <name type="scientific">Daphnia magna</name>
    <dbReference type="NCBI Taxonomy" id="35525"/>
    <lineage>
        <taxon>Eukaryota</taxon>
        <taxon>Metazoa</taxon>
        <taxon>Ecdysozoa</taxon>
        <taxon>Arthropoda</taxon>
        <taxon>Crustacea</taxon>
        <taxon>Branchiopoda</taxon>
        <taxon>Diplostraca</taxon>
        <taxon>Cladocera</taxon>
        <taxon>Anomopoda</taxon>
        <taxon>Daphniidae</taxon>
        <taxon>Daphnia</taxon>
    </lineage>
</organism>
<evidence type="ECO:0000313" key="1">
    <source>
        <dbReference type="EMBL" id="KAK4010817.1"/>
    </source>
</evidence>
<accession>A0ABQ9ZD32</accession>
<gene>
    <name evidence="1" type="ORF">OUZ56_019948</name>
</gene>
<proteinExistence type="predicted"/>
<protein>
    <submittedName>
        <fullName evidence="1">Uncharacterized protein</fullName>
    </submittedName>
</protein>
<keyword evidence="2" id="KW-1185">Reference proteome</keyword>
<reference evidence="1 2" key="1">
    <citation type="journal article" date="2023" name="Nucleic Acids Res.">
        <title>The hologenome of Daphnia magna reveals possible DNA methylation and microbiome-mediated evolution of the host genome.</title>
        <authorList>
            <person name="Chaturvedi A."/>
            <person name="Li X."/>
            <person name="Dhandapani V."/>
            <person name="Marshall H."/>
            <person name="Kissane S."/>
            <person name="Cuenca-Cambronero M."/>
            <person name="Asole G."/>
            <person name="Calvet F."/>
            <person name="Ruiz-Romero M."/>
            <person name="Marangio P."/>
            <person name="Guigo R."/>
            <person name="Rago D."/>
            <person name="Mirbahai L."/>
            <person name="Eastwood N."/>
            <person name="Colbourne J.K."/>
            <person name="Zhou J."/>
            <person name="Mallon E."/>
            <person name="Orsini L."/>
        </authorList>
    </citation>
    <scope>NUCLEOTIDE SEQUENCE [LARGE SCALE GENOMIC DNA]</scope>
    <source>
        <strain evidence="1">LRV0_1</strain>
    </source>
</reference>
<dbReference type="Proteomes" id="UP001234178">
    <property type="component" value="Unassembled WGS sequence"/>
</dbReference>